<dbReference type="AlphaFoldDB" id="M4BZL7"/>
<name>M4BZL7_HYAAE</name>
<organism evidence="1 2">
    <name type="scientific">Hyaloperonospora arabidopsidis (strain Emoy2)</name>
    <name type="common">Downy mildew agent</name>
    <name type="synonym">Peronospora arabidopsidis</name>
    <dbReference type="NCBI Taxonomy" id="559515"/>
    <lineage>
        <taxon>Eukaryota</taxon>
        <taxon>Sar</taxon>
        <taxon>Stramenopiles</taxon>
        <taxon>Oomycota</taxon>
        <taxon>Peronosporomycetes</taxon>
        <taxon>Peronosporales</taxon>
        <taxon>Peronosporaceae</taxon>
        <taxon>Hyaloperonospora</taxon>
    </lineage>
</organism>
<dbReference type="Proteomes" id="UP000011713">
    <property type="component" value="Unassembled WGS sequence"/>
</dbReference>
<proteinExistence type="predicted"/>
<dbReference type="VEuPathDB" id="FungiDB:HpaG812040"/>
<evidence type="ECO:0000313" key="2">
    <source>
        <dbReference type="Proteomes" id="UP000011713"/>
    </source>
</evidence>
<reference evidence="1" key="2">
    <citation type="submission" date="2015-06" db="UniProtKB">
        <authorList>
            <consortium name="EnsemblProtists"/>
        </authorList>
    </citation>
    <scope>IDENTIFICATION</scope>
    <source>
        <strain evidence="1">Emoy2</strain>
    </source>
</reference>
<evidence type="ECO:0000313" key="1">
    <source>
        <dbReference type="EnsemblProtists" id="HpaP812040"/>
    </source>
</evidence>
<dbReference type="HOGENOM" id="CLU_1809882_0_0_1"/>
<protein>
    <submittedName>
        <fullName evidence="1">Uncharacterized protein</fullName>
    </submittedName>
</protein>
<dbReference type="InParanoid" id="M4BZL7"/>
<accession>M4BZL7</accession>
<dbReference type="EMBL" id="JH598063">
    <property type="status" value="NOT_ANNOTATED_CDS"/>
    <property type="molecule type" value="Genomic_DNA"/>
</dbReference>
<sequence>MRLTWSRNNAFAVVIVDILTWPSLYLQSRQDNRLNKVLMPVCVGRDLRVEGCDEDIVLPRGNNHVFRVRPVCWRSSSYTREHLNFLANRDNSGCTDKYGVVRLVIKARWTVYGLVHRKSCATPGRRVRRSTSDHPLLCAWRAG</sequence>
<keyword evidence="2" id="KW-1185">Reference proteome</keyword>
<dbReference type="EnsemblProtists" id="HpaT812040">
    <property type="protein sequence ID" value="HpaP812040"/>
    <property type="gene ID" value="HpaG812040"/>
</dbReference>
<reference evidence="2" key="1">
    <citation type="journal article" date="2010" name="Science">
        <title>Signatures of adaptation to obligate biotrophy in the Hyaloperonospora arabidopsidis genome.</title>
        <authorList>
            <person name="Baxter L."/>
            <person name="Tripathy S."/>
            <person name="Ishaque N."/>
            <person name="Boot N."/>
            <person name="Cabral A."/>
            <person name="Kemen E."/>
            <person name="Thines M."/>
            <person name="Ah-Fong A."/>
            <person name="Anderson R."/>
            <person name="Badejoko W."/>
            <person name="Bittner-Eddy P."/>
            <person name="Boore J.L."/>
            <person name="Chibucos M.C."/>
            <person name="Coates M."/>
            <person name="Dehal P."/>
            <person name="Delehaunty K."/>
            <person name="Dong S."/>
            <person name="Downton P."/>
            <person name="Dumas B."/>
            <person name="Fabro G."/>
            <person name="Fronick C."/>
            <person name="Fuerstenberg S.I."/>
            <person name="Fulton L."/>
            <person name="Gaulin E."/>
            <person name="Govers F."/>
            <person name="Hughes L."/>
            <person name="Humphray S."/>
            <person name="Jiang R.H."/>
            <person name="Judelson H."/>
            <person name="Kamoun S."/>
            <person name="Kyung K."/>
            <person name="Meijer H."/>
            <person name="Minx P."/>
            <person name="Morris P."/>
            <person name="Nelson J."/>
            <person name="Phuntumart V."/>
            <person name="Qutob D."/>
            <person name="Rehmany A."/>
            <person name="Rougon-Cardoso A."/>
            <person name="Ryden P."/>
            <person name="Torto-Alalibo T."/>
            <person name="Studholme D."/>
            <person name="Wang Y."/>
            <person name="Win J."/>
            <person name="Wood J."/>
            <person name="Clifton S.W."/>
            <person name="Rogers J."/>
            <person name="Van den Ackerveken G."/>
            <person name="Jones J.D."/>
            <person name="McDowell J.M."/>
            <person name="Beynon J."/>
            <person name="Tyler B.M."/>
        </authorList>
    </citation>
    <scope>NUCLEOTIDE SEQUENCE [LARGE SCALE GENOMIC DNA]</scope>
    <source>
        <strain evidence="2">Emoy2</strain>
    </source>
</reference>